<keyword evidence="4 6" id="KW-1133">Transmembrane helix</keyword>
<name>A0AAN6P6N7_9PEZI</name>
<dbReference type="AlphaFoldDB" id="A0AAN6P6N7"/>
<proteinExistence type="predicted"/>
<feature type="transmembrane region" description="Helical" evidence="6">
    <location>
        <begin position="516"/>
        <end position="538"/>
    </location>
</feature>
<dbReference type="SUPFAM" id="SSF103473">
    <property type="entry name" value="MFS general substrate transporter"/>
    <property type="match status" value="1"/>
</dbReference>
<dbReference type="PANTHER" id="PTHR23501:SF177">
    <property type="entry name" value="MAJOR FACILITATOR SUPERFAMILY (MFS) PROFILE DOMAIN-CONTAINING PROTEIN-RELATED"/>
    <property type="match status" value="1"/>
</dbReference>
<dbReference type="Gene3D" id="1.20.1720.10">
    <property type="entry name" value="Multidrug resistance protein D"/>
    <property type="match status" value="1"/>
</dbReference>
<feature type="transmembrane region" description="Helical" evidence="6">
    <location>
        <begin position="140"/>
        <end position="161"/>
    </location>
</feature>
<dbReference type="Gene3D" id="1.20.1250.20">
    <property type="entry name" value="MFS general substrate transporter like domains"/>
    <property type="match status" value="1"/>
</dbReference>
<dbReference type="Proteomes" id="UP001303115">
    <property type="component" value="Unassembled WGS sequence"/>
</dbReference>
<evidence type="ECO:0000259" key="7">
    <source>
        <dbReference type="PROSITE" id="PS50850"/>
    </source>
</evidence>
<keyword evidence="5 6" id="KW-0472">Membrane</keyword>
<keyword evidence="2" id="KW-0813">Transport</keyword>
<feature type="transmembrane region" description="Helical" evidence="6">
    <location>
        <begin position="271"/>
        <end position="294"/>
    </location>
</feature>
<accession>A0AAN6P6N7</accession>
<dbReference type="InterPro" id="IPR011701">
    <property type="entry name" value="MFS"/>
</dbReference>
<reference evidence="9" key="1">
    <citation type="journal article" date="2023" name="Mol. Phylogenet. Evol.">
        <title>Genome-scale phylogeny and comparative genomics of the fungal order Sordariales.</title>
        <authorList>
            <person name="Hensen N."/>
            <person name="Bonometti L."/>
            <person name="Westerberg I."/>
            <person name="Brannstrom I.O."/>
            <person name="Guillou S."/>
            <person name="Cros-Aarteil S."/>
            <person name="Calhoun S."/>
            <person name="Haridas S."/>
            <person name="Kuo A."/>
            <person name="Mondo S."/>
            <person name="Pangilinan J."/>
            <person name="Riley R."/>
            <person name="LaButti K."/>
            <person name="Andreopoulos B."/>
            <person name="Lipzen A."/>
            <person name="Chen C."/>
            <person name="Yan M."/>
            <person name="Daum C."/>
            <person name="Ng V."/>
            <person name="Clum A."/>
            <person name="Steindorff A."/>
            <person name="Ohm R.A."/>
            <person name="Martin F."/>
            <person name="Silar P."/>
            <person name="Natvig D.O."/>
            <person name="Lalanne C."/>
            <person name="Gautier V."/>
            <person name="Ament-Velasquez S.L."/>
            <person name="Kruys A."/>
            <person name="Hutchinson M.I."/>
            <person name="Powell A.J."/>
            <person name="Barry K."/>
            <person name="Miller A.N."/>
            <person name="Grigoriev I.V."/>
            <person name="Debuchy R."/>
            <person name="Gladieux P."/>
            <person name="Hiltunen Thoren M."/>
            <person name="Johannesson H."/>
        </authorList>
    </citation>
    <scope>NUCLEOTIDE SEQUENCE [LARGE SCALE GENOMIC DNA]</scope>
    <source>
        <strain evidence="9">CBS 284.82</strain>
    </source>
</reference>
<dbReference type="EMBL" id="MU854590">
    <property type="protein sequence ID" value="KAK4032620.1"/>
    <property type="molecule type" value="Genomic_DNA"/>
</dbReference>
<feature type="transmembrane region" description="Helical" evidence="6">
    <location>
        <begin position="85"/>
        <end position="103"/>
    </location>
</feature>
<comment type="subcellular location">
    <subcellularLocation>
        <location evidence="1">Membrane</location>
        <topology evidence="1">Multi-pass membrane protein</topology>
    </subcellularLocation>
</comment>
<comment type="caution">
    <text evidence="8">The sequence shown here is derived from an EMBL/GenBank/DDBJ whole genome shotgun (WGS) entry which is preliminary data.</text>
</comment>
<sequence>MSSTDSMPAKVVNVNAATADDDMAAPAAADDAAQDDSVIQYPTGVKQGLIVLGVLLGTFPVSLDFTIVATAVPKITDAFHNLSDVSWYGAAFFMTIASFQATWGKAYKFFPLKATFLFSIILFEIGSLICAVATSSPVLILGRAVAGVGAAGVSGGGYTIIGLSAAPERRAVLTGLIGMVRVGIASVIGPILGGVFADHVSWRWCFYISLPLAGLSVAPILFFFHTPTHVKPVQAPLLEKLHQMDLLGTFLMTGCVVCYILAVQYGGAKFAWSSSVVIGLLVGFALIAAAFVALELFLGERAMMPPRLMKNSAVVSSSLFAFFFFGSYFTLVYYLPIYFQSIDNVSPTDSGVRNLPLILTVSILTIVSGFVLRNPKLAIPSLVGGAALAIVGDGLLCTLDVDTSSGKWIGYQVITGIGVGAALQVPIIAVQGACDPKDMSSVTSIILFFQTVGGAFFVSAAESAFVNQLIDSLRTLVPDIDPSVVIGLGATEIRNGAFRDDQIPGILASYMRGIKVALEIAATAAGTSFVISLLSSYLRMRAQRRMKLEDGLGKSDEGAA</sequence>
<feature type="transmembrane region" description="Helical" evidence="6">
    <location>
        <begin position="377"/>
        <end position="396"/>
    </location>
</feature>
<keyword evidence="9" id="KW-1185">Reference proteome</keyword>
<feature type="transmembrane region" description="Helical" evidence="6">
    <location>
        <begin position="246"/>
        <end position="265"/>
    </location>
</feature>
<evidence type="ECO:0000256" key="4">
    <source>
        <dbReference type="ARBA" id="ARBA00022989"/>
    </source>
</evidence>
<evidence type="ECO:0000256" key="5">
    <source>
        <dbReference type="ARBA" id="ARBA00023136"/>
    </source>
</evidence>
<dbReference type="InterPro" id="IPR036259">
    <property type="entry name" value="MFS_trans_sf"/>
</dbReference>
<feature type="domain" description="Major facilitator superfamily (MFS) profile" evidence="7">
    <location>
        <begin position="50"/>
        <end position="544"/>
    </location>
</feature>
<gene>
    <name evidence="8" type="ORF">C8A01DRAFT_50625</name>
</gene>
<dbReference type="GO" id="GO:0005886">
    <property type="term" value="C:plasma membrane"/>
    <property type="evidence" value="ECO:0007669"/>
    <property type="project" value="TreeGrafter"/>
</dbReference>
<dbReference type="FunFam" id="1.20.1720.10:FF:000012">
    <property type="entry name" value="MFS toxin efflux pump (AflT)"/>
    <property type="match status" value="1"/>
</dbReference>
<dbReference type="InterPro" id="IPR020846">
    <property type="entry name" value="MFS_dom"/>
</dbReference>
<evidence type="ECO:0000313" key="8">
    <source>
        <dbReference type="EMBL" id="KAK4032620.1"/>
    </source>
</evidence>
<organism evidence="8 9">
    <name type="scientific">Parachaetomium inaequale</name>
    <dbReference type="NCBI Taxonomy" id="2588326"/>
    <lineage>
        <taxon>Eukaryota</taxon>
        <taxon>Fungi</taxon>
        <taxon>Dikarya</taxon>
        <taxon>Ascomycota</taxon>
        <taxon>Pezizomycotina</taxon>
        <taxon>Sordariomycetes</taxon>
        <taxon>Sordariomycetidae</taxon>
        <taxon>Sordariales</taxon>
        <taxon>Chaetomiaceae</taxon>
        <taxon>Parachaetomium</taxon>
    </lineage>
</organism>
<feature type="transmembrane region" description="Helical" evidence="6">
    <location>
        <begin position="442"/>
        <end position="461"/>
    </location>
</feature>
<evidence type="ECO:0000256" key="1">
    <source>
        <dbReference type="ARBA" id="ARBA00004141"/>
    </source>
</evidence>
<dbReference type="CDD" id="cd17502">
    <property type="entry name" value="MFS_Azr1_MDR_like"/>
    <property type="match status" value="1"/>
</dbReference>
<keyword evidence="3 6" id="KW-0812">Transmembrane</keyword>
<feature type="transmembrane region" description="Helical" evidence="6">
    <location>
        <begin position="173"/>
        <end position="192"/>
    </location>
</feature>
<feature type="transmembrane region" description="Helical" evidence="6">
    <location>
        <begin position="355"/>
        <end position="372"/>
    </location>
</feature>
<dbReference type="PROSITE" id="PS50850">
    <property type="entry name" value="MFS"/>
    <property type="match status" value="1"/>
</dbReference>
<feature type="transmembrane region" description="Helical" evidence="6">
    <location>
        <begin position="49"/>
        <end position="73"/>
    </location>
</feature>
<evidence type="ECO:0000256" key="6">
    <source>
        <dbReference type="SAM" id="Phobius"/>
    </source>
</evidence>
<feature type="transmembrane region" description="Helical" evidence="6">
    <location>
        <begin position="204"/>
        <end position="225"/>
    </location>
</feature>
<evidence type="ECO:0000256" key="2">
    <source>
        <dbReference type="ARBA" id="ARBA00022448"/>
    </source>
</evidence>
<evidence type="ECO:0000256" key="3">
    <source>
        <dbReference type="ARBA" id="ARBA00022692"/>
    </source>
</evidence>
<feature type="transmembrane region" description="Helical" evidence="6">
    <location>
        <begin position="408"/>
        <end position="430"/>
    </location>
</feature>
<dbReference type="FunFam" id="1.20.1250.20:FF:000196">
    <property type="entry name" value="MFS toxin efflux pump (AflT)"/>
    <property type="match status" value="1"/>
</dbReference>
<evidence type="ECO:0000313" key="9">
    <source>
        <dbReference type="Proteomes" id="UP001303115"/>
    </source>
</evidence>
<dbReference type="PANTHER" id="PTHR23501">
    <property type="entry name" value="MAJOR FACILITATOR SUPERFAMILY"/>
    <property type="match status" value="1"/>
</dbReference>
<dbReference type="GO" id="GO:0022857">
    <property type="term" value="F:transmembrane transporter activity"/>
    <property type="evidence" value="ECO:0007669"/>
    <property type="project" value="InterPro"/>
</dbReference>
<feature type="transmembrane region" description="Helical" evidence="6">
    <location>
        <begin position="115"/>
        <end position="134"/>
    </location>
</feature>
<protein>
    <submittedName>
        <fullName evidence="8">Efflux pump gsfJ</fullName>
    </submittedName>
</protein>
<feature type="transmembrane region" description="Helical" evidence="6">
    <location>
        <begin position="314"/>
        <end position="335"/>
    </location>
</feature>
<dbReference type="Pfam" id="PF07690">
    <property type="entry name" value="MFS_1"/>
    <property type="match status" value="1"/>
</dbReference>